<feature type="transmembrane region" description="Helical" evidence="6">
    <location>
        <begin position="267"/>
        <end position="290"/>
    </location>
</feature>
<dbReference type="RefSeq" id="WP_098042933.1">
    <property type="nucleotide sequence ID" value="NZ_PDEV01000004.1"/>
</dbReference>
<evidence type="ECO:0000256" key="6">
    <source>
        <dbReference type="SAM" id="Phobius"/>
    </source>
</evidence>
<dbReference type="AlphaFoldDB" id="A0A2A8D443"/>
<dbReference type="InterPro" id="IPR036259">
    <property type="entry name" value="MFS_trans_sf"/>
</dbReference>
<evidence type="ECO:0000256" key="4">
    <source>
        <dbReference type="ARBA" id="ARBA00022989"/>
    </source>
</evidence>
<keyword evidence="4 6" id="KW-1133">Transmembrane helix</keyword>
<feature type="transmembrane region" description="Helical" evidence="6">
    <location>
        <begin position="370"/>
        <end position="387"/>
    </location>
</feature>
<feature type="transmembrane region" description="Helical" evidence="6">
    <location>
        <begin position="297"/>
        <end position="317"/>
    </location>
</feature>
<dbReference type="Gene3D" id="1.20.1250.20">
    <property type="entry name" value="MFS general substrate transporter like domains"/>
    <property type="match status" value="1"/>
</dbReference>
<evidence type="ECO:0000313" key="7">
    <source>
        <dbReference type="EMBL" id="PEN15640.1"/>
    </source>
</evidence>
<evidence type="ECO:0000256" key="2">
    <source>
        <dbReference type="ARBA" id="ARBA00022475"/>
    </source>
</evidence>
<keyword evidence="8" id="KW-1185">Reference proteome</keyword>
<gene>
    <name evidence="7" type="ORF">CRM92_08485</name>
</gene>
<keyword evidence="3 6" id="KW-0812">Transmembrane</keyword>
<comment type="caution">
    <text evidence="7">The sequence shown here is derived from an EMBL/GenBank/DDBJ whole genome shotgun (WGS) entry which is preliminary data.</text>
</comment>
<evidence type="ECO:0000256" key="5">
    <source>
        <dbReference type="ARBA" id="ARBA00023136"/>
    </source>
</evidence>
<dbReference type="SUPFAM" id="SSF103473">
    <property type="entry name" value="MFS general substrate transporter"/>
    <property type="match status" value="1"/>
</dbReference>
<dbReference type="GO" id="GO:0005886">
    <property type="term" value="C:plasma membrane"/>
    <property type="evidence" value="ECO:0007669"/>
    <property type="project" value="UniProtKB-SubCell"/>
</dbReference>
<proteinExistence type="predicted"/>
<feature type="transmembrane region" description="Helical" evidence="6">
    <location>
        <begin position="21"/>
        <end position="42"/>
    </location>
</feature>
<accession>A0A2A8D443</accession>
<reference evidence="7" key="1">
    <citation type="submission" date="2017-10" db="EMBL/GenBank/DDBJ databases">
        <title>Kefir isolates.</title>
        <authorList>
            <person name="Kim Y."/>
            <person name="Blasche S."/>
        </authorList>
    </citation>
    <scope>NUCLEOTIDE SEQUENCE [LARGE SCALE GENOMIC DNA]</scope>
    <source>
        <strain evidence="7">OG2-2</strain>
    </source>
</reference>
<feature type="transmembrane region" description="Helical" evidence="6">
    <location>
        <begin position="48"/>
        <end position="70"/>
    </location>
</feature>
<protein>
    <submittedName>
        <fullName evidence="7">MFS transporter</fullName>
    </submittedName>
</protein>
<feature type="transmembrane region" description="Helical" evidence="6">
    <location>
        <begin position="393"/>
        <end position="409"/>
    </location>
</feature>
<feature type="transmembrane region" description="Helical" evidence="6">
    <location>
        <begin position="323"/>
        <end position="349"/>
    </location>
</feature>
<organism evidence="7 8">
    <name type="scientific">Rothia dentocariosa</name>
    <dbReference type="NCBI Taxonomy" id="2047"/>
    <lineage>
        <taxon>Bacteria</taxon>
        <taxon>Bacillati</taxon>
        <taxon>Actinomycetota</taxon>
        <taxon>Actinomycetes</taxon>
        <taxon>Micrococcales</taxon>
        <taxon>Micrococcaceae</taxon>
        <taxon>Rothia</taxon>
    </lineage>
</organism>
<comment type="subcellular location">
    <subcellularLocation>
        <location evidence="1">Cell membrane</location>
        <topology evidence="1">Multi-pass membrane protein</topology>
    </subcellularLocation>
</comment>
<evidence type="ECO:0000313" key="8">
    <source>
        <dbReference type="Proteomes" id="UP000219947"/>
    </source>
</evidence>
<evidence type="ECO:0000256" key="3">
    <source>
        <dbReference type="ARBA" id="ARBA00022692"/>
    </source>
</evidence>
<keyword evidence="5 6" id="KW-0472">Membrane</keyword>
<dbReference type="EMBL" id="PDEV01000004">
    <property type="protein sequence ID" value="PEN15640.1"/>
    <property type="molecule type" value="Genomic_DNA"/>
</dbReference>
<feature type="transmembrane region" description="Helical" evidence="6">
    <location>
        <begin position="236"/>
        <end position="261"/>
    </location>
</feature>
<name>A0A2A8D443_9MICC</name>
<dbReference type="Proteomes" id="UP000219947">
    <property type="component" value="Unassembled WGS sequence"/>
</dbReference>
<dbReference type="PANTHER" id="PTHR23513:SF6">
    <property type="entry name" value="MAJOR FACILITATOR SUPERFAMILY ASSOCIATED DOMAIN-CONTAINING PROTEIN"/>
    <property type="match status" value="1"/>
</dbReference>
<feature type="transmembrane region" description="Helical" evidence="6">
    <location>
        <begin position="162"/>
        <end position="186"/>
    </location>
</feature>
<dbReference type="CDD" id="cd06173">
    <property type="entry name" value="MFS_MefA_like"/>
    <property type="match status" value="1"/>
</dbReference>
<dbReference type="InterPro" id="IPR011701">
    <property type="entry name" value="MFS"/>
</dbReference>
<sequence length="427" mass="45226">MSKRSLLRANIPLRRTVFAIGANQLSDAMSYISVPLIMLFLTGSPENASLALFATGVTRILASFLTGVIVDRYKPTYTLTLSCMGQCITWIVLTLCVLANVGSVPILIGILCVMALASSFDYPSEQAIIARVVPTKQLGYASGLGETRESAANLIGSPLAGLLASSSLILTACVHAFVNFTAFLAAPSSSTVVHAERKHRQAGSETTVSDTVIDTQSTGFFADLAQGLMYVVKNRVLVAIASVACCANFAATGLPLVFIYYYAEQGIAAYSIGIFACVFGAGVLLGSLTVGWMTERFALGTLGVLAVGMMVICYMTAAFTHDSFWVTCALMLISGVPLPAFNSSIVAYINASTPVDMIGRVHSAQGIPNMLLAPVAALLAGIMYVQWGISRTVLFYGSFMVLALILMLSQRSLRILPKLSEMAPASD</sequence>
<keyword evidence="2" id="KW-1003">Cell membrane</keyword>
<evidence type="ECO:0000256" key="1">
    <source>
        <dbReference type="ARBA" id="ARBA00004651"/>
    </source>
</evidence>
<feature type="transmembrane region" description="Helical" evidence="6">
    <location>
        <begin position="90"/>
        <end position="117"/>
    </location>
</feature>
<dbReference type="GO" id="GO:0022857">
    <property type="term" value="F:transmembrane transporter activity"/>
    <property type="evidence" value="ECO:0007669"/>
    <property type="project" value="InterPro"/>
</dbReference>
<dbReference type="PANTHER" id="PTHR23513">
    <property type="entry name" value="INTEGRAL MEMBRANE EFFLUX PROTEIN-RELATED"/>
    <property type="match status" value="1"/>
</dbReference>
<dbReference type="Pfam" id="PF07690">
    <property type="entry name" value="MFS_1"/>
    <property type="match status" value="1"/>
</dbReference>